<reference evidence="2" key="1">
    <citation type="journal article" date="2019" name="Environ. Microbiol.">
        <title>Fungal ecological strategies reflected in gene transcription - a case study of two litter decomposers.</title>
        <authorList>
            <person name="Barbi F."/>
            <person name="Kohler A."/>
            <person name="Barry K."/>
            <person name="Baskaran P."/>
            <person name="Daum C."/>
            <person name="Fauchery L."/>
            <person name="Ihrmark K."/>
            <person name="Kuo A."/>
            <person name="LaButti K."/>
            <person name="Lipzen A."/>
            <person name="Morin E."/>
            <person name="Grigoriev I.V."/>
            <person name="Henrissat B."/>
            <person name="Lindahl B."/>
            <person name="Martin F."/>
        </authorList>
    </citation>
    <scope>NUCLEOTIDE SEQUENCE</scope>
    <source>
        <strain evidence="2">JB14</strain>
    </source>
</reference>
<gene>
    <name evidence="2" type="ORF">BT96DRAFT_1007545</name>
</gene>
<organism evidence="2 3">
    <name type="scientific">Gymnopus androsaceus JB14</name>
    <dbReference type="NCBI Taxonomy" id="1447944"/>
    <lineage>
        <taxon>Eukaryota</taxon>
        <taxon>Fungi</taxon>
        <taxon>Dikarya</taxon>
        <taxon>Basidiomycota</taxon>
        <taxon>Agaricomycotina</taxon>
        <taxon>Agaricomycetes</taxon>
        <taxon>Agaricomycetidae</taxon>
        <taxon>Agaricales</taxon>
        <taxon>Marasmiineae</taxon>
        <taxon>Omphalotaceae</taxon>
        <taxon>Gymnopus</taxon>
    </lineage>
</organism>
<dbReference type="EMBL" id="ML770055">
    <property type="protein sequence ID" value="KAE9384937.1"/>
    <property type="molecule type" value="Genomic_DNA"/>
</dbReference>
<evidence type="ECO:0000256" key="1">
    <source>
        <dbReference type="SAM" id="MobiDB-lite"/>
    </source>
</evidence>
<evidence type="ECO:0000313" key="3">
    <source>
        <dbReference type="Proteomes" id="UP000799118"/>
    </source>
</evidence>
<dbReference type="AlphaFoldDB" id="A0A6A4GHT5"/>
<name>A0A6A4GHT5_9AGAR</name>
<sequence length="133" mass="14790">MAINRFNGVLIVPAKIPHTIDTTLISSRRFSKGPNLDLGPKYDDPYPDLYVDLQSDVANFSTTSNVNTSAYIHAYLRSPRPDAPIPPMPHNQTSPPSPSLMLKNRYESTKDSYPSFRPVAPAGSPYPYPFTHV</sequence>
<dbReference type="Proteomes" id="UP000799118">
    <property type="component" value="Unassembled WGS sequence"/>
</dbReference>
<dbReference type="OrthoDB" id="3243310at2759"/>
<feature type="region of interest" description="Disordered" evidence="1">
    <location>
        <begin position="81"/>
        <end position="103"/>
    </location>
</feature>
<proteinExistence type="predicted"/>
<accession>A0A6A4GHT5</accession>
<protein>
    <submittedName>
        <fullName evidence="2">Uncharacterized protein</fullName>
    </submittedName>
</protein>
<keyword evidence="3" id="KW-1185">Reference proteome</keyword>
<evidence type="ECO:0000313" key="2">
    <source>
        <dbReference type="EMBL" id="KAE9384937.1"/>
    </source>
</evidence>